<evidence type="ECO:0000313" key="3">
    <source>
        <dbReference type="Proteomes" id="UP000005239"/>
    </source>
</evidence>
<evidence type="ECO:0000256" key="1">
    <source>
        <dbReference type="SAM" id="MobiDB-lite"/>
    </source>
</evidence>
<sequence length="78" mass="8677">MREEEGPTTEEIMREGREKGEWANGSERHRARAVKAQQPECAAGCVTSSEVIVNVREYLKILKASKIVGASKHTQIPL</sequence>
<accession>A0A2A6CSJ5</accession>
<organism evidence="2 3">
    <name type="scientific">Pristionchus pacificus</name>
    <name type="common">Parasitic nematode worm</name>
    <dbReference type="NCBI Taxonomy" id="54126"/>
    <lineage>
        <taxon>Eukaryota</taxon>
        <taxon>Metazoa</taxon>
        <taxon>Ecdysozoa</taxon>
        <taxon>Nematoda</taxon>
        <taxon>Chromadorea</taxon>
        <taxon>Rhabditida</taxon>
        <taxon>Rhabditina</taxon>
        <taxon>Diplogasteromorpha</taxon>
        <taxon>Diplogasteroidea</taxon>
        <taxon>Neodiplogasteridae</taxon>
        <taxon>Pristionchus</taxon>
    </lineage>
</organism>
<gene>
    <name evidence="2" type="primary">WBGene00283051</name>
</gene>
<dbReference type="Proteomes" id="UP000005239">
    <property type="component" value="Unassembled WGS sequence"/>
</dbReference>
<keyword evidence="3" id="KW-1185">Reference proteome</keyword>
<reference evidence="3" key="1">
    <citation type="journal article" date="2008" name="Nat. Genet.">
        <title>The Pristionchus pacificus genome provides a unique perspective on nematode lifestyle and parasitism.</title>
        <authorList>
            <person name="Dieterich C."/>
            <person name="Clifton S.W."/>
            <person name="Schuster L.N."/>
            <person name="Chinwalla A."/>
            <person name="Delehaunty K."/>
            <person name="Dinkelacker I."/>
            <person name="Fulton L."/>
            <person name="Fulton R."/>
            <person name="Godfrey J."/>
            <person name="Minx P."/>
            <person name="Mitreva M."/>
            <person name="Roeseler W."/>
            <person name="Tian H."/>
            <person name="Witte H."/>
            <person name="Yang S.P."/>
            <person name="Wilson R.K."/>
            <person name="Sommer R.J."/>
        </authorList>
    </citation>
    <scope>NUCLEOTIDE SEQUENCE [LARGE SCALE GENOMIC DNA]</scope>
    <source>
        <strain evidence="3">PS312</strain>
    </source>
</reference>
<proteinExistence type="predicted"/>
<feature type="region of interest" description="Disordered" evidence="1">
    <location>
        <begin position="1"/>
        <end position="31"/>
    </location>
</feature>
<dbReference type="AlphaFoldDB" id="A0A2A6CSJ5"/>
<reference evidence="2" key="2">
    <citation type="submission" date="2022-06" db="UniProtKB">
        <authorList>
            <consortium name="EnsemblMetazoa"/>
        </authorList>
    </citation>
    <scope>IDENTIFICATION</scope>
    <source>
        <strain evidence="2">PS312</strain>
    </source>
</reference>
<evidence type="ECO:0000313" key="2">
    <source>
        <dbReference type="EnsemblMetazoa" id="PPA44682.1"/>
    </source>
</evidence>
<dbReference type="EnsemblMetazoa" id="PPA44682.1">
    <property type="protein sequence ID" value="PPA44682.1"/>
    <property type="gene ID" value="WBGene00283051"/>
</dbReference>
<name>A0A2A6CSJ5_PRIPA</name>
<protein>
    <submittedName>
        <fullName evidence="2">Uncharacterized protein</fullName>
    </submittedName>
</protein>
<feature type="compositionally biased region" description="Basic and acidic residues" evidence="1">
    <location>
        <begin position="1"/>
        <end position="21"/>
    </location>
</feature>
<accession>A0A8R1V368</accession>